<reference evidence="4" key="1">
    <citation type="submission" date="2020-08" db="EMBL/GenBank/DDBJ databases">
        <title>Genome public.</title>
        <authorList>
            <person name="Liu C."/>
            <person name="Sun Q."/>
        </authorList>
    </citation>
    <scope>NUCLEOTIDE SEQUENCE</scope>
    <source>
        <strain evidence="4">N12</strain>
    </source>
</reference>
<dbReference type="PANTHER" id="PTHR30590:SF2">
    <property type="entry name" value="INNER MEMBRANE PROTEIN"/>
    <property type="match status" value="1"/>
</dbReference>
<dbReference type="Pfam" id="PF04235">
    <property type="entry name" value="DUF418"/>
    <property type="match status" value="1"/>
</dbReference>
<organism evidence="4 5">
    <name type="scientific">Jilunia laotingensis</name>
    <dbReference type="NCBI Taxonomy" id="2763675"/>
    <lineage>
        <taxon>Bacteria</taxon>
        <taxon>Pseudomonadati</taxon>
        <taxon>Bacteroidota</taxon>
        <taxon>Bacteroidia</taxon>
        <taxon>Bacteroidales</taxon>
        <taxon>Bacteroidaceae</taxon>
        <taxon>Jilunia</taxon>
    </lineage>
</organism>
<evidence type="ECO:0000313" key="5">
    <source>
        <dbReference type="Proteomes" id="UP000651085"/>
    </source>
</evidence>
<feature type="transmembrane region" description="Helical" evidence="1">
    <location>
        <begin position="245"/>
        <end position="264"/>
    </location>
</feature>
<feature type="transmembrane region" description="Helical" evidence="1">
    <location>
        <begin position="139"/>
        <end position="158"/>
    </location>
</feature>
<protein>
    <submittedName>
        <fullName evidence="4">DUF418 domain-containing protein</fullName>
    </submittedName>
</protein>
<dbReference type="AlphaFoldDB" id="A0A926F1Q9"/>
<gene>
    <name evidence="4" type="ORF">H8744_03905</name>
</gene>
<dbReference type="InterPro" id="IPR052529">
    <property type="entry name" value="Bact_Transport_Assoc"/>
</dbReference>
<accession>A0A926F1Q9</accession>
<evidence type="ECO:0000313" key="4">
    <source>
        <dbReference type="EMBL" id="MBC8592400.1"/>
    </source>
</evidence>
<dbReference type="RefSeq" id="WP_262433601.1">
    <property type="nucleotide sequence ID" value="NZ_JACRTF010000001.1"/>
</dbReference>
<dbReference type="InterPro" id="IPR012429">
    <property type="entry name" value="HGSNAT_cat"/>
</dbReference>
<feature type="domain" description="DUF418" evidence="2">
    <location>
        <begin position="227"/>
        <end position="388"/>
    </location>
</feature>
<dbReference type="Proteomes" id="UP000651085">
    <property type="component" value="Unassembled WGS sequence"/>
</dbReference>
<keyword evidence="1" id="KW-1133">Transmembrane helix</keyword>
<feature type="transmembrane region" description="Helical" evidence="1">
    <location>
        <begin position="91"/>
        <end position="108"/>
    </location>
</feature>
<keyword evidence="5" id="KW-1185">Reference proteome</keyword>
<dbReference type="Pfam" id="PF07786">
    <property type="entry name" value="HGSNAT_cat"/>
    <property type="match status" value="1"/>
</dbReference>
<evidence type="ECO:0000259" key="3">
    <source>
        <dbReference type="Pfam" id="PF07786"/>
    </source>
</evidence>
<feature type="transmembrane region" description="Helical" evidence="1">
    <location>
        <begin position="59"/>
        <end position="79"/>
    </location>
</feature>
<feature type="transmembrane region" description="Helical" evidence="1">
    <location>
        <begin position="284"/>
        <end position="304"/>
    </location>
</feature>
<feature type="domain" description="Heparan-alpha-glucosaminide N-acetyltransferase catalytic" evidence="3">
    <location>
        <begin position="11"/>
        <end position="148"/>
    </location>
</feature>
<name>A0A926F1Q9_9BACT</name>
<dbReference type="PANTHER" id="PTHR30590">
    <property type="entry name" value="INNER MEMBRANE PROTEIN"/>
    <property type="match status" value="1"/>
</dbReference>
<feature type="transmembrane region" description="Helical" evidence="1">
    <location>
        <begin position="114"/>
        <end position="132"/>
    </location>
</feature>
<keyword evidence="1" id="KW-0472">Membrane</keyword>
<keyword evidence="1" id="KW-0812">Transmembrane</keyword>
<feature type="transmembrane region" description="Helical" evidence="1">
    <location>
        <begin position="213"/>
        <end position="231"/>
    </location>
</feature>
<feature type="transmembrane region" description="Helical" evidence="1">
    <location>
        <begin position="21"/>
        <end position="39"/>
    </location>
</feature>
<proteinExistence type="predicted"/>
<evidence type="ECO:0000256" key="1">
    <source>
        <dbReference type="SAM" id="Phobius"/>
    </source>
</evidence>
<comment type="caution">
    <text evidence="4">The sequence shown here is derived from an EMBL/GenBank/DDBJ whole genome shotgun (WGS) entry which is preliminary data.</text>
</comment>
<dbReference type="InterPro" id="IPR007349">
    <property type="entry name" value="DUF418"/>
</dbReference>
<evidence type="ECO:0000259" key="2">
    <source>
        <dbReference type="Pfam" id="PF04235"/>
    </source>
</evidence>
<feature type="transmembrane region" description="Helical" evidence="1">
    <location>
        <begin position="349"/>
        <end position="370"/>
    </location>
</feature>
<feature type="transmembrane region" description="Helical" evidence="1">
    <location>
        <begin position="324"/>
        <end position="343"/>
    </location>
</feature>
<dbReference type="EMBL" id="JACRTF010000001">
    <property type="protein sequence ID" value="MBC8592400.1"/>
    <property type="molecule type" value="Genomic_DNA"/>
</dbReference>
<sequence length="395" mass="45805">MEHQTLIPKKRIDSIDALRGFAIIGIVLWHCMEHFDLSYPLVSPPPVSTDTTVFTTIQFLFAGKAYAIFSLLFGLSFFMQMDSQASKGVDFRVRFVWRLFLLFVLGYINGCFYMGEFFIVYAVLGVLLVLFYNVPSRWLLILAIILFLQIPGFVIFFSQLRDNVPVSSEAYMDALYHESSIVFTEGSFWDVIRYNMVKGQMTKCLWVINNYRYMQLIGLFIIGLLIGRAGIHKDEAKMVKYSKRLLPYSVAVMAIFYPIAWWIIPATGLDGAALDTGVTLFRNFAALGHMMLYICLFMLAYYQWNAKKVLDRLSPVGKMSVTNYMAQSWLGVFLFYGFGLYLTPYCGPTWSACVGLCIALLQILYSNWWIKRFYYGPVEWLWRVCTWMRPVKFRR</sequence>